<gene>
    <name evidence="3" type="ORF">EJ04DRAFT_339066</name>
</gene>
<sequence>MPICPRIHYSLFCGVNIAIPLLFVVTLLSLTFIMRGATTLDSESGNEAFHFKYSIVKGYFKQSEEDTDSSKFDFRKENFGLIDRKYETDGSANEDEKGQWQRFEKFARHLNKMSKQDEQYKVLFLGRHGQGIHNVAESKYGTPAWDCYWSMLEGADGMTWADAHLTETGEDQARDVHKLYSSLLPEGIPPPERYYVSPLSRAIQTANLGFQDLDLPEDKPYAPIAKELLRETLGVHTCDRRSTASQIRDMFPHVELEPGFAEEDRLYEEDYREPPSARKYRLELLLDDVFTNDGGVFLSLTSHSGAITSILEAFGHRKFGLQTGGVIPTLVRAEKVQGRREKPPHEPSDGPPACTSPPPARS</sequence>
<dbReference type="SUPFAM" id="SSF53254">
    <property type="entry name" value="Phosphoglycerate mutase-like"/>
    <property type="match status" value="1"/>
</dbReference>
<dbReference type="InterPro" id="IPR029033">
    <property type="entry name" value="His_PPase_superfam"/>
</dbReference>
<dbReference type="GO" id="GO:0005737">
    <property type="term" value="C:cytoplasm"/>
    <property type="evidence" value="ECO:0007669"/>
    <property type="project" value="TreeGrafter"/>
</dbReference>
<feature type="region of interest" description="Disordered" evidence="1">
    <location>
        <begin position="334"/>
        <end position="362"/>
    </location>
</feature>
<reference evidence="3" key="1">
    <citation type="journal article" date="2020" name="Stud. Mycol.">
        <title>101 Dothideomycetes genomes: a test case for predicting lifestyles and emergence of pathogens.</title>
        <authorList>
            <person name="Haridas S."/>
            <person name="Albert R."/>
            <person name="Binder M."/>
            <person name="Bloem J."/>
            <person name="Labutti K."/>
            <person name="Salamov A."/>
            <person name="Andreopoulos B."/>
            <person name="Baker S."/>
            <person name="Barry K."/>
            <person name="Bills G."/>
            <person name="Bluhm B."/>
            <person name="Cannon C."/>
            <person name="Castanera R."/>
            <person name="Culley D."/>
            <person name="Daum C."/>
            <person name="Ezra D."/>
            <person name="Gonzalez J."/>
            <person name="Henrissat B."/>
            <person name="Kuo A."/>
            <person name="Liang C."/>
            <person name="Lipzen A."/>
            <person name="Lutzoni F."/>
            <person name="Magnuson J."/>
            <person name="Mondo S."/>
            <person name="Nolan M."/>
            <person name="Ohm R."/>
            <person name="Pangilinan J."/>
            <person name="Park H.-J."/>
            <person name="Ramirez L."/>
            <person name="Alfaro M."/>
            <person name="Sun H."/>
            <person name="Tritt A."/>
            <person name="Yoshinaga Y."/>
            <person name="Zwiers L.-H."/>
            <person name="Turgeon B."/>
            <person name="Goodwin S."/>
            <person name="Spatafora J."/>
            <person name="Crous P."/>
            <person name="Grigoriev I."/>
        </authorList>
    </citation>
    <scope>NUCLEOTIDE SEQUENCE</scope>
    <source>
        <strain evidence="3">CBS 125425</strain>
    </source>
</reference>
<dbReference type="OrthoDB" id="496981at2759"/>
<feature type="compositionally biased region" description="Basic and acidic residues" evidence="1">
    <location>
        <begin position="334"/>
        <end position="348"/>
    </location>
</feature>
<dbReference type="SMART" id="SM00855">
    <property type="entry name" value="PGAM"/>
    <property type="match status" value="1"/>
</dbReference>
<proteinExistence type="predicted"/>
<evidence type="ECO:0000313" key="3">
    <source>
        <dbReference type="EMBL" id="KAF2732287.1"/>
    </source>
</evidence>
<dbReference type="Proteomes" id="UP000799444">
    <property type="component" value="Unassembled WGS sequence"/>
</dbReference>
<protein>
    <submittedName>
        <fullName evidence="3">Phosphoglycerate mutase-like protein</fullName>
    </submittedName>
</protein>
<dbReference type="PANTHER" id="PTHR48100">
    <property type="entry name" value="BROAD-SPECIFICITY PHOSPHATASE YOR283W-RELATED"/>
    <property type="match status" value="1"/>
</dbReference>
<keyword evidence="2" id="KW-0812">Transmembrane</keyword>
<organism evidence="3 4">
    <name type="scientific">Polyplosphaeria fusca</name>
    <dbReference type="NCBI Taxonomy" id="682080"/>
    <lineage>
        <taxon>Eukaryota</taxon>
        <taxon>Fungi</taxon>
        <taxon>Dikarya</taxon>
        <taxon>Ascomycota</taxon>
        <taxon>Pezizomycotina</taxon>
        <taxon>Dothideomycetes</taxon>
        <taxon>Pleosporomycetidae</taxon>
        <taxon>Pleosporales</taxon>
        <taxon>Tetraplosphaeriaceae</taxon>
        <taxon>Polyplosphaeria</taxon>
    </lineage>
</organism>
<evidence type="ECO:0000256" key="1">
    <source>
        <dbReference type="SAM" id="MobiDB-lite"/>
    </source>
</evidence>
<keyword evidence="2" id="KW-1133">Transmembrane helix</keyword>
<dbReference type="InterPro" id="IPR050275">
    <property type="entry name" value="PGM_Phosphatase"/>
</dbReference>
<evidence type="ECO:0000313" key="4">
    <source>
        <dbReference type="Proteomes" id="UP000799444"/>
    </source>
</evidence>
<feature type="transmembrane region" description="Helical" evidence="2">
    <location>
        <begin position="12"/>
        <end position="34"/>
    </location>
</feature>
<accession>A0A9P4QR75</accession>
<keyword evidence="2" id="KW-0472">Membrane</keyword>
<keyword evidence="4" id="KW-1185">Reference proteome</keyword>
<dbReference type="InterPro" id="IPR013078">
    <property type="entry name" value="His_Pase_superF_clade-1"/>
</dbReference>
<dbReference type="EMBL" id="ML996179">
    <property type="protein sequence ID" value="KAF2732287.1"/>
    <property type="molecule type" value="Genomic_DNA"/>
</dbReference>
<evidence type="ECO:0000256" key="2">
    <source>
        <dbReference type="SAM" id="Phobius"/>
    </source>
</evidence>
<comment type="caution">
    <text evidence="3">The sequence shown here is derived from an EMBL/GenBank/DDBJ whole genome shotgun (WGS) entry which is preliminary data.</text>
</comment>
<dbReference type="Pfam" id="PF00300">
    <property type="entry name" value="His_Phos_1"/>
    <property type="match status" value="1"/>
</dbReference>
<dbReference type="AlphaFoldDB" id="A0A9P4QR75"/>
<dbReference type="Gene3D" id="3.40.50.1240">
    <property type="entry name" value="Phosphoglycerate mutase-like"/>
    <property type="match status" value="1"/>
</dbReference>
<dbReference type="PANTHER" id="PTHR48100:SF1">
    <property type="entry name" value="HISTIDINE PHOSPHATASE FAMILY PROTEIN-RELATED"/>
    <property type="match status" value="1"/>
</dbReference>
<dbReference type="GO" id="GO:0016791">
    <property type="term" value="F:phosphatase activity"/>
    <property type="evidence" value="ECO:0007669"/>
    <property type="project" value="TreeGrafter"/>
</dbReference>
<name>A0A9P4QR75_9PLEO</name>
<dbReference type="CDD" id="cd07067">
    <property type="entry name" value="HP_PGM_like"/>
    <property type="match status" value="1"/>
</dbReference>